<feature type="transmembrane region" description="Helical" evidence="7">
    <location>
        <begin position="12"/>
        <end position="32"/>
    </location>
</feature>
<evidence type="ECO:0000256" key="7">
    <source>
        <dbReference type="SAM" id="Phobius"/>
    </source>
</evidence>
<keyword evidence="3 6" id="KW-0812">Transmembrane</keyword>
<protein>
    <recommendedName>
        <fullName evidence="10">ABC transporter</fullName>
    </recommendedName>
</protein>
<keyword evidence="6" id="KW-0813">Transport</keyword>
<dbReference type="GO" id="GO:0010043">
    <property type="term" value="P:response to zinc ion"/>
    <property type="evidence" value="ECO:0007669"/>
    <property type="project" value="TreeGrafter"/>
</dbReference>
<dbReference type="Proteomes" id="UP000179157">
    <property type="component" value="Unassembled WGS sequence"/>
</dbReference>
<evidence type="ECO:0008006" key="10">
    <source>
        <dbReference type="Google" id="ProtNLM"/>
    </source>
</evidence>
<dbReference type="GO" id="GO:0043190">
    <property type="term" value="C:ATP-binding cassette (ABC) transporter complex"/>
    <property type="evidence" value="ECO:0007669"/>
    <property type="project" value="InterPro"/>
</dbReference>
<keyword evidence="4 7" id="KW-1133">Transmembrane helix</keyword>
<evidence type="ECO:0000256" key="6">
    <source>
        <dbReference type="RuleBase" id="RU003943"/>
    </source>
</evidence>
<gene>
    <name evidence="8" type="ORF">A2Z21_05605</name>
</gene>
<organism evidence="8 9">
    <name type="scientific">Fraserbacteria sp. (strain RBG_16_55_9)</name>
    <dbReference type="NCBI Taxonomy" id="1817864"/>
    <lineage>
        <taxon>Bacteria</taxon>
        <taxon>Candidatus Fraseribacteriota</taxon>
    </lineage>
</organism>
<feature type="transmembrane region" description="Helical" evidence="7">
    <location>
        <begin position="169"/>
        <end position="187"/>
    </location>
</feature>
<evidence type="ECO:0000256" key="2">
    <source>
        <dbReference type="ARBA" id="ARBA00008034"/>
    </source>
</evidence>
<evidence type="ECO:0000256" key="4">
    <source>
        <dbReference type="ARBA" id="ARBA00022989"/>
    </source>
</evidence>
<dbReference type="InterPro" id="IPR037294">
    <property type="entry name" value="ABC_BtuC-like"/>
</dbReference>
<dbReference type="GO" id="GO:0055085">
    <property type="term" value="P:transmembrane transport"/>
    <property type="evidence" value="ECO:0007669"/>
    <property type="project" value="InterPro"/>
</dbReference>
<dbReference type="STRING" id="1817864.A2Z21_05605"/>
<dbReference type="SUPFAM" id="SSF81345">
    <property type="entry name" value="ABC transporter involved in vitamin B12 uptake, BtuC"/>
    <property type="match status" value="1"/>
</dbReference>
<dbReference type="InterPro" id="IPR001626">
    <property type="entry name" value="ABC_TroCD"/>
</dbReference>
<feature type="transmembrane region" description="Helical" evidence="7">
    <location>
        <begin position="44"/>
        <end position="67"/>
    </location>
</feature>
<name>A0A1F5UPK3_FRAXR</name>
<evidence type="ECO:0000256" key="5">
    <source>
        <dbReference type="ARBA" id="ARBA00023136"/>
    </source>
</evidence>
<feature type="transmembrane region" description="Helical" evidence="7">
    <location>
        <begin position="131"/>
        <end position="148"/>
    </location>
</feature>
<comment type="caution">
    <text evidence="8">The sequence shown here is derived from an EMBL/GenBank/DDBJ whole genome shotgun (WGS) entry which is preliminary data.</text>
</comment>
<evidence type="ECO:0000313" key="9">
    <source>
        <dbReference type="Proteomes" id="UP000179157"/>
    </source>
</evidence>
<keyword evidence="5 7" id="KW-0472">Membrane</keyword>
<proteinExistence type="inferred from homology"/>
<feature type="transmembrane region" description="Helical" evidence="7">
    <location>
        <begin position="218"/>
        <end position="239"/>
    </location>
</feature>
<sequence>MEIFQFGFMQRAFLAGLIMAVVAPVIGIFLVLRRLALFGDGLGHIAFGGVALGLFARVNPIVSALLLSVLGAIGIERLRSRGKLAGDAAIAIFFSSGLAMGLILAKLAGGYNSNLLGFLFGSLVSVTPTDLWLTAGLGGAVLLTVLLLRRELFAVTFDEETAKAAGLPVAALNLLLAVLAAVTIVMAMRVVGLLLISALIVLPVAASLQLAKSFRGAFLISIGFGLLSVIAGLFEAYYLDLPAGATVVLTATLIFALAASAAVFQKEPATHGGR</sequence>
<dbReference type="Pfam" id="PF00950">
    <property type="entry name" value="ABC-3"/>
    <property type="match status" value="1"/>
</dbReference>
<dbReference type="PANTHER" id="PTHR30477:SF0">
    <property type="entry name" value="METAL TRANSPORT SYSTEM MEMBRANE PROTEIN TM_0125-RELATED"/>
    <property type="match status" value="1"/>
</dbReference>
<comment type="similarity">
    <text evidence="2 6">Belongs to the ABC-3 integral membrane protein family.</text>
</comment>
<accession>A0A1F5UPK3</accession>
<dbReference type="PANTHER" id="PTHR30477">
    <property type="entry name" value="ABC-TRANSPORTER METAL-BINDING PROTEIN"/>
    <property type="match status" value="1"/>
</dbReference>
<dbReference type="Gene3D" id="1.10.3470.10">
    <property type="entry name" value="ABC transporter involved in vitamin B12 uptake, BtuC"/>
    <property type="match status" value="1"/>
</dbReference>
<evidence type="ECO:0000313" key="8">
    <source>
        <dbReference type="EMBL" id="OGF53086.1"/>
    </source>
</evidence>
<feature type="transmembrane region" description="Helical" evidence="7">
    <location>
        <begin position="88"/>
        <end position="111"/>
    </location>
</feature>
<feature type="transmembrane region" description="Helical" evidence="7">
    <location>
        <begin position="245"/>
        <end position="264"/>
    </location>
</feature>
<evidence type="ECO:0000256" key="1">
    <source>
        <dbReference type="ARBA" id="ARBA00004141"/>
    </source>
</evidence>
<feature type="transmembrane region" description="Helical" evidence="7">
    <location>
        <begin position="193"/>
        <end position="211"/>
    </location>
</feature>
<reference evidence="8 9" key="1">
    <citation type="journal article" date="2016" name="Nat. Commun.">
        <title>Thousands of microbial genomes shed light on interconnected biogeochemical processes in an aquifer system.</title>
        <authorList>
            <person name="Anantharaman K."/>
            <person name="Brown C.T."/>
            <person name="Hug L.A."/>
            <person name="Sharon I."/>
            <person name="Castelle C.J."/>
            <person name="Probst A.J."/>
            <person name="Thomas B.C."/>
            <person name="Singh A."/>
            <person name="Wilkins M.J."/>
            <person name="Karaoz U."/>
            <person name="Brodie E.L."/>
            <person name="Williams K.H."/>
            <person name="Hubbard S.S."/>
            <person name="Banfield J.F."/>
        </authorList>
    </citation>
    <scope>NUCLEOTIDE SEQUENCE [LARGE SCALE GENOMIC DNA]</scope>
    <source>
        <strain evidence="9">RBG_16_55_9</strain>
    </source>
</reference>
<dbReference type="AlphaFoldDB" id="A0A1F5UPK3"/>
<comment type="subcellular location">
    <subcellularLocation>
        <location evidence="6">Cell membrane</location>
        <topology evidence="6">Multi-pass membrane protein</topology>
    </subcellularLocation>
    <subcellularLocation>
        <location evidence="1">Membrane</location>
        <topology evidence="1">Multi-pass membrane protein</topology>
    </subcellularLocation>
</comment>
<evidence type="ECO:0000256" key="3">
    <source>
        <dbReference type="ARBA" id="ARBA00022692"/>
    </source>
</evidence>
<dbReference type="EMBL" id="MFGX01000118">
    <property type="protein sequence ID" value="OGF53086.1"/>
    <property type="molecule type" value="Genomic_DNA"/>
</dbReference>